<evidence type="ECO:0000256" key="2">
    <source>
        <dbReference type="SAM" id="SignalP"/>
    </source>
</evidence>
<keyword evidence="1" id="KW-0472">Membrane</keyword>
<dbReference type="RefSeq" id="WP_089216848.1">
    <property type="nucleotide sequence ID" value="NZ_CP076394.1"/>
</dbReference>
<feature type="transmembrane region" description="Helical" evidence="1">
    <location>
        <begin position="49"/>
        <end position="67"/>
    </location>
</feature>
<gene>
    <name evidence="3" type="ORF">SAMN06295955_11246</name>
</gene>
<keyword evidence="4" id="KW-1185">Reference proteome</keyword>
<dbReference type="Proteomes" id="UP000198339">
    <property type="component" value="Unassembled WGS sequence"/>
</dbReference>
<reference evidence="3 4" key="1">
    <citation type="submission" date="2017-06" db="EMBL/GenBank/DDBJ databases">
        <authorList>
            <person name="Kim H.J."/>
            <person name="Triplett B.A."/>
        </authorList>
    </citation>
    <scope>NUCLEOTIDE SEQUENCE [LARGE SCALE GENOMIC DNA]</scope>
    <source>
        <strain evidence="3 4">DS15</strain>
    </source>
</reference>
<keyword evidence="2" id="KW-0732">Signal</keyword>
<accession>A0A239K344</accession>
<dbReference type="OrthoDB" id="7452693at2"/>
<evidence type="ECO:0000313" key="3">
    <source>
        <dbReference type="EMBL" id="SNT12023.1"/>
    </source>
</evidence>
<dbReference type="AlphaFoldDB" id="A0A239K344"/>
<evidence type="ECO:0008006" key="5">
    <source>
        <dbReference type="Google" id="ProtNLM"/>
    </source>
</evidence>
<dbReference type="EMBL" id="FZPA01000012">
    <property type="protein sequence ID" value="SNT12023.1"/>
    <property type="molecule type" value="Genomic_DNA"/>
</dbReference>
<evidence type="ECO:0000256" key="1">
    <source>
        <dbReference type="SAM" id="Phobius"/>
    </source>
</evidence>
<organism evidence="3 4">
    <name type="scientific">Sphingopyxis indica</name>
    <dbReference type="NCBI Taxonomy" id="436663"/>
    <lineage>
        <taxon>Bacteria</taxon>
        <taxon>Pseudomonadati</taxon>
        <taxon>Pseudomonadota</taxon>
        <taxon>Alphaproteobacteria</taxon>
        <taxon>Sphingomonadales</taxon>
        <taxon>Sphingomonadaceae</taxon>
        <taxon>Sphingopyxis</taxon>
    </lineage>
</organism>
<name>A0A239K344_9SPHN</name>
<evidence type="ECO:0000313" key="4">
    <source>
        <dbReference type="Proteomes" id="UP000198339"/>
    </source>
</evidence>
<keyword evidence="1" id="KW-1133">Transmembrane helix</keyword>
<protein>
    <recommendedName>
        <fullName evidence="5">MYXO-CTERM domain-containing protein</fullName>
    </recommendedName>
</protein>
<proteinExistence type="predicted"/>
<sequence length="77" mass="7783">MNLWKKSAVALAAVSVSLSSVAAVAAPAQTATRAVTATDGQNKLEGANWLPIVLALAIVAGGIWIAVDDDNDEPVSP</sequence>
<keyword evidence="1" id="KW-0812">Transmembrane</keyword>
<feature type="signal peptide" evidence="2">
    <location>
        <begin position="1"/>
        <end position="25"/>
    </location>
</feature>
<feature type="chain" id="PRO_5013348749" description="MYXO-CTERM domain-containing protein" evidence="2">
    <location>
        <begin position="26"/>
        <end position="77"/>
    </location>
</feature>